<comment type="function">
    <text evidence="9">Plasma membrane transporter mediating the uptake by cells of the water soluble vitamin B2/riboflavin that plays a key role in biochemical oxidation-reduction reactions of the carbohydrate, lipid, and amino acid metabolism.</text>
</comment>
<feature type="transmembrane region" description="Helical" evidence="9">
    <location>
        <begin position="80"/>
        <end position="102"/>
    </location>
</feature>
<dbReference type="PANTHER" id="PTHR12929:SF10">
    <property type="entry name" value="RIBOFLAVIN TRANSPORTER"/>
    <property type="match status" value="1"/>
</dbReference>
<evidence type="ECO:0000256" key="6">
    <source>
        <dbReference type="ARBA" id="ARBA00022692"/>
    </source>
</evidence>
<feature type="transmembrane region" description="Helical" evidence="9">
    <location>
        <begin position="10"/>
        <end position="27"/>
    </location>
</feature>
<feature type="transmembrane region" description="Helical" evidence="9">
    <location>
        <begin position="114"/>
        <end position="139"/>
    </location>
</feature>
<dbReference type="GO" id="GO:0032217">
    <property type="term" value="F:riboflavin transmembrane transporter activity"/>
    <property type="evidence" value="ECO:0007669"/>
    <property type="project" value="UniProtKB-UniRule"/>
</dbReference>
<dbReference type="InterPro" id="IPR009357">
    <property type="entry name" value="Riboflavin_transptr"/>
</dbReference>
<evidence type="ECO:0000256" key="1">
    <source>
        <dbReference type="ARBA" id="ARBA00000215"/>
    </source>
</evidence>
<evidence type="ECO:0000256" key="4">
    <source>
        <dbReference type="ARBA" id="ARBA00022448"/>
    </source>
</evidence>
<accession>A0AAV5VH78</accession>
<feature type="transmembrane region" description="Helical" evidence="9">
    <location>
        <begin position="151"/>
        <end position="171"/>
    </location>
</feature>
<evidence type="ECO:0000256" key="2">
    <source>
        <dbReference type="ARBA" id="ARBA00004651"/>
    </source>
</evidence>
<evidence type="ECO:0000313" key="10">
    <source>
        <dbReference type="EMBL" id="GMT19025.1"/>
    </source>
</evidence>
<keyword evidence="7 9" id="KW-1133">Transmembrane helix</keyword>
<keyword evidence="8 9" id="KW-0472">Membrane</keyword>
<name>A0AAV5VH78_9BILA</name>
<dbReference type="AlphaFoldDB" id="A0AAV5VH78"/>
<evidence type="ECO:0000256" key="8">
    <source>
        <dbReference type="ARBA" id="ARBA00023136"/>
    </source>
</evidence>
<feature type="transmembrane region" description="Helical" evidence="9">
    <location>
        <begin position="353"/>
        <end position="383"/>
    </location>
</feature>
<feature type="transmembrane region" description="Helical" evidence="9">
    <location>
        <begin position="183"/>
        <end position="204"/>
    </location>
</feature>
<evidence type="ECO:0000256" key="3">
    <source>
        <dbReference type="ARBA" id="ARBA00006366"/>
    </source>
</evidence>
<proteinExistence type="inferred from homology"/>
<comment type="catalytic activity">
    <reaction evidence="1 9">
        <text>riboflavin(in) = riboflavin(out)</text>
        <dbReference type="Rhea" id="RHEA:35015"/>
        <dbReference type="ChEBI" id="CHEBI:57986"/>
    </reaction>
</comment>
<feature type="non-terminal residue" evidence="10">
    <location>
        <position position="1"/>
    </location>
</feature>
<dbReference type="PANTHER" id="PTHR12929">
    <property type="entry name" value="SOLUTE CARRIER FAMILY 52"/>
    <property type="match status" value="1"/>
</dbReference>
<comment type="subcellular location">
    <subcellularLocation>
        <location evidence="2 9">Cell membrane</location>
        <topology evidence="2 9">Multi-pass membrane protein</topology>
    </subcellularLocation>
</comment>
<feature type="transmembrane region" description="Helical" evidence="9">
    <location>
        <begin position="231"/>
        <end position="252"/>
    </location>
</feature>
<feature type="non-terminal residue" evidence="10">
    <location>
        <position position="384"/>
    </location>
</feature>
<comment type="caution">
    <text evidence="10">The sequence shown here is derived from an EMBL/GenBank/DDBJ whole genome shotgun (WGS) entry which is preliminary data.</text>
</comment>
<keyword evidence="6 9" id="KW-0812">Transmembrane</keyword>
<keyword evidence="4 9" id="KW-0813">Transport</keyword>
<comment type="similarity">
    <text evidence="3 9">Belongs to the riboflavin transporter family.</text>
</comment>
<protein>
    <recommendedName>
        <fullName evidence="9">Riboflavin transporter</fullName>
    </recommendedName>
</protein>
<gene>
    <name evidence="10" type="ORF">PFISCL1PPCAC_10322</name>
</gene>
<feature type="transmembrane region" description="Helical" evidence="9">
    <location>
        <begin position="264"/>
        <end position="282"/>
    </location>
</feature>
<keyword evidence="11" id="KW-1185">Reference proteome</keyword>
<dbReference type="Pfam" id="PF06237">
    <property type="entry name" value="SLC52_ribofla_tr"/>
    <property type="match status" value="2"/>
</dbReference>
<dbReference type="Proteomes" id="UP001432322">
    <property type="component" value="Unassembled WGS sequence"/>
</dbReference>
<evidence type="ECO:0000256" key="5">
    <source>
        <dbReference type="ARBA" id="ARBA00022475"/>
    </source>
</evidence>
<feature type="transmembrane region" description="Helical" evidence="9">
    <location>
        <begin position="47"/>
        <end position="68"/>
    </location>
</feature>
<keyword evidence="5 9" id="KW-1003">Cell membrane</keyword>
<reference evidence="10" key="1">
    <citation type="submission" date="2023-10" db="EMBL/GenBank/DDBJ databases">
        <title>Genome assembly of Pristionchus species.</title>
        <authorList>
            <person name="Yoshida K."/>
            <person name="Sommer R.J."/>
        </authorList>
    </citation>
    <scope>NUCLEOTIDE SEQUENCE</scope>
    <source>
        <strain evidence="10">RS5133</strain>
    </source>
</reference>
<evidence type="ECO:0000256" key="9">
    <source>
        <dbReference type="RuleBase" id="RU368035"/>
    </source>
</evidence>
<evidence type="ECO:0000256" key="7">
    <source>
        <dbReference type="ARBA" id="ARBA00022989"/>
    </source>
</evidence>
<feature type="transmembrane region" description="Helical" evidence="9">
    <location>
        <begin position="322"/>
        <end position="341"/>
    </location>
</feature>
<organism evidence="10 11">
    <name type="scientific">Pristionchus fissidentatus</name>
    <dbReference type="NCBI Taxonomy" id="1538716"/>
    <lineage>
        <taxon>Eukaryota</taxon>
        <taxon>Metazoa</taxon>
        <taxon>Ecdysozoa</taxon>
        <taxon>Nematoda</taxon>
        <taxon>Chromadorea</taxon>
        <taxon>Rhabditida</taxon>
        <taxon>Rhabditina</taxon>
        <taxon>Diplogasteromorpha</taxon>
        <taxon>Diplogasteroidea</taxon>
        <taxon>Neodiplogasteridae</taxon>
        <taxon>Pristionchus</taxon>
    </lineage>
</organism>
<sequence length="384" mass="42593">FSFIRMDSQWLFHLLVLLFGMSAWLSIDSIYVQLPILSLSAPESWNLASYIVVIIQISCIFPFIYSIVRHFRRDITEWIEVPLIFTLLILDIIGLLLSTFTYRMVVPIGDSLHSVWLLLSILILCIPCTMADVVFMPLIGRLGSPKLITTFYIGMGLGALLPSALSFAQGINGQTWNFPYPVFIYIICGLVFVSLAAYIGILIFERRLERKRSLSQSTTVPREIDSSLRSIIFPITVSLVASSLQNAVIPAILPYATQPFETTVYSLSTNLFVLTNPIFCFIQHFYSFSSSVHLSLLSIVAAIPTLFILVLSIVPIQIPSVLLPISAAFSAGFLSLLRTAAASRLAHSSNPKALFICGFATQFGSFIGAVTIFILANLFHIFIS</sequence>
<dbReference type="GO" id="GO:0005886">
    <property type="term" value="C:plasma membrane"/>
    <property type="evidence" value="ECO:0007669"/>
    <property type="project" value="UniProtKB-SubCell"/>
</dbReference>
<evidence type="ECO:0000313" key="11">
    <source>
        <dbReference type="Proteomes" id="UP001432322"/>
    </source>
</evidence>
<dbReference type="EMBL" id="BTSY01000003">
    <property type="protein sequence ID" value="GMT19025.1"/>
    <property type="molecule type" value="Genomic_DNA"/>
</dbReference>
<feature type="transmembrane region" description="Helical" evidence="9">
    <location>
        <begin position="294"/>
        <end position="316"/>
    </location>
</feature>